<feature type="region of interest" description="Disordered" evidence="1">
    <location>
        <begin position="30"/>
        <end position="91"/>
    </location>
</feature>
<evidence type="ECO:0000259" key="2">
    <source>
        <dbReference type="Pfam" id="PF08044"/>
    </source>
</evidence>
<sequence>MGRQDDVLPGPDDVHLHVTTGVAGWCSRSTAVGGEQGGAGGRQQRGDADAAGRLNAGEFRQRRGRRRRRFGAAPGQQDGSRDGGGADYGSVQGFPPISLVKSGSTIVGMGEEETAAAEPVTETKPLSERDLRVSDQEREHVVGVLQKAIGRGMIDLDEFTERTDRALASRTRGELNAVLADLAGLYHPAAALAAAPAYAAPAGYSGFPTGQRVELNAKYSSLHRGGPWVVPSQLVVRNKYGSTKLDFTEAQVQSPVVHIELDAKWGSVEIIIPEHAAVDLNSIGDVKFGSMEDKTRSNGRMGNPRYVLSGRVHGGSLVVRHPRRGLFG</sequence>
<keyword evidence="4" id="KW-1185">Reference proteome</keyword>
<evidence type="ECO:0000313" key="4">
    <source>
        <dbReference type="Proteomes" id="UP000649955"/>
    </source>
</evidence>
<proteinExistence type="predicted"/>
<organism evidence="3 4">
    <name type="scientific">Amycolatopsis bullii</name>
    <dbReference type="NCBI Taxonomy" id="941987"/>
    <lineage>
        <taxon>Bacteria</taxon>
        <taxon>Bacillati</taxon>
        <taxon>Actinomycetota</taxon>
        <taxon>Actinomycetes</taxon>
        <taxon>Pseudonocardiales</taxon>
        <taxon>Pseudonocardiaceae</taxon>
        <taxon>Amycolatopsis</taxon>
    </lineage>
</organism>
<protein>
    <recommendedName>
        <fullName evidence="2">DUF1707 domain-containing protein</fullName>
    </recommendedName>
</protein>
<feature type="domain" description="DUF1707" evidence="2">
    <location>
        <begin position="131"/>
        <end position="182"/>
    </location>
</feature>
<evidence type="ECO:0000256" key="1">
    <source>
        <dbReference type="SAM" id="MobiDB-lite"/>
    </source>
</evidence>
<name>A0ABQ3KQH5_9PSEU</name>
<comment type="caution">
    <text evidence="3">The sequence shown here is derived from an EMBL/GenBank/DDBJ whole genome shotgun (WGS) entry which is preliminary data.</text>
</comment>
<evidence type="ECO:0000313" key="3">
    <source>
        <dbReference type="EMBL" id="GHG43423.1"/>
    </source>
</evidence>
<dbReference type="EMBL" id="BNAW01000056">
    <property type="protein sequence ID" value="GHG43423.1"/>
    <property type="molecule type" value="Genomic_DNA"/>
</dbReference>
<feature type="region of interest" description="Disordered" evidence="1">
    <location>
        <begin position="113"/>
        <end position="133"/>
    </location>
</feature>
<gene>
    <name evidence="3" type="ORF">GCM10017567_76950</name>
</gene>
<dbReference type="Pfam" id="PF08044">
    <property type="entry name" value="DUF1707"/>
    <property type="match status" value="1"/>
</dbReference>
<dbReference type="InterPro" id="IPR012551">
    <property type="entry name" value="DUF1707_SHOCT-like"/>
</dbReference>
<accession>A0ABQ3KQH5</accession>
<dbReference type="PANTHER" id="PTHR40763">
    <property type="entry name" value="MEMBRANE PROTEIN-RELATED"/>
    <property type="match status" value="1"/>
</dbReference>
<feature type="compositionally biased region" description="Gly residues" evidence="1">
    <location>
        <begin position="34"/>
        <end position="43"/>
    </location>
</feature>
<reference evidence="4" key="1">
    <citation type="journal article" date="2019" name="Int. J. Syst. Evol. Microbiol.">
        <title>The Global Catalogue of Microorganisms (GCM) 10K type strain sequencing project: providing services to taxonomists for standard genome sequencing and annotation.</title>
        <authorList>
            <consortium name="The Broad Institute Genomics Platform"/>
            <consortium name="The Broad Institute Genome Sequencing Center for Infectious Disease"/>
            <person name="Wu L."/>
            <person name="Ma J."/>
        </authorList>
    </citation>
    <scope>NUCLEOTIDE SEQUENCE [LARGE SCALE GENOMIC DNA]</scope>
    <source>
        <strain evidence="4">CGMCC 4.7680</strain>
    </source>
</reference>
<dbReference type="PANTHER" id="PTHR40763:SF5">
    <property type="entry name" value="MEMBRANE PROTEIN"/>
    <property type="match status" value="1"/>
</dbReference>
<dbReference type="Proteomes" id="UP000649955">
    <property type="component" value="Unassembled WGS sequence"/>
</dbReference>